<evidence type="ECO:0000256" key="6">
    <source>
        <dbReference type="ARBA" id="ARBA00022989"/>
    </source>
</evidence>
<feature type="domain" description="CBS" evidence="10">
    <location>
        <begin position="199"/>
        <end position="258"/>
    </location>
</feature>
<keyword evidence="7 9" id="KW-0472">Membrane</keyword>
<evidence type="ECO:0000256" key="2">
    <source>
        <dbReference type="ARBA" id="ARBA00009749"/>
    </source>
</evidence>
<dbReference type="Pfam" id="PF00571">
    <property type="entry name" value="CBS"/>
    <property type="match status" value="2"/>
</dbReference>
<dbReference type="Proteomes" id="UP000267469">
    <property type="component" value="Unassembled WGS sequence"/>
</dbReference>
<evidence type="ECO:0000256" key="5">
    <source>
        <dbReference type="ARBA" id="ARBA00022842"/>
    </source>
</evidence>
<evidence type="ECO:0000256" key="9">
    <source>
        <dbReference type="RuleBase" id="RU362011"/>
    </source>
</evidence>
<dbReference type="InterPro" id="IPR000644">
    <property type="entry name" value="CBS_dom"/>
</dbReference>
<accession>A0A3N0E4T3</accession>
<evidence type="ECO:0000313" key="11">
    <source>
        <dbReference type="EMBL" id="RNL82779.1"/>
    </source>
</evidence>
<evidence type="ECO:0000256" key="3">
    <source>
        <dbReference type="ARBA" id="ARBA00022448"/>
    </source>
</evidence>
<feature type="transmembrane region" description="Helical" evidence="9">
    <location>
        <begin position="395"/>
        <end position="416"/>
    </location>
</feature>
<sequence length="459" mass="51248">MIRTKLQQLFDEFWHIDQITTVIPLLKKMPVIEVSELLLRIDEGHQLHILSGFTPKQQGAIVSDFPLARQLALFRSAGVKRFALIFENMPSESRADMFPRLTPEEQTALLPFLSKTVRENVIRLSAYPPETAGGIMSTDFATIQQSMTCAEAMAKIRSDAPSKRTVYYIYVVDEEQKMQGFVTLKDLIMAAPSSLVRHMLHQEFVFAYADEDREKVAQKIEKYDLVAIPVLNRENRLAGIVTHDEAIDIIRVEQTEDMEKFMGIVPDKNELDYIATSSWKHFKKRAVWIISLAVFGIISGLIIHGYENVLKNFLILALYMPMVADTGGNSGSQAATVVVRAMALGQVSVKDWLKILWKEARISLLLAVCLGILAFLKVLFLSWETPIPELYSLSRIAFAIALALSIQVITATIIGAGLPLLVKRFGGDPAVAASPAITTIVDITGLLIYFGITTLFFTL</sequence>
<dbReference type="SMART" id="SM00924">
    <property type="entry name" value="MgtE_N"/>
    <property type="match status" value="1"/>
</dbReference>
<organism evidence="11 12">
    <name type="scientific">Sinomicrobium pectinilyticum</name>
    <dbReference type="NCBI Taxonomy" id="1084421"/>
    <lineage>
        <taxon>Bacteria</taxon>
        <taxon>Pseudomonadati</taxon>
        <taxon>Bacteroidota</taxon>
        <taxon>Flavobacteriia</taxon>
        <taxon>Flavobacteriales</taxon>
        <taxon>Flavobacteriaceae</taxon>
        <taxon>Sinomicrobium</taxon>
    </lineage>
</organism>
<dbReference type="InterPro" id="IPR046342">
    <property type="entry name" value="CBS_dom_sf"/>
</dbReference>
<dbReference type="CDD" id="cd04606">
    <property type="entry name" value="CBS_pair_Mg_transporter"/>
    <property type="match status" value="1"/>
</dbReference>
<dbReference type="InterPro" id="IPR006668">
    <property type="entry name" value="Mg_transptr_MgtE_intracell_dom"/>
</dbReference>
<evidence type="ECO:0000256" key="1">
    <source>
        <dbReference type="ARBA" id="ARBA00004141"/>
    </source>
</evidence>
<feature type="transmembrane region" description="Helical" evidence="9">
    <location>
        <begin position="436"/>
        <end position="457"/>
    </location>
</feature>
<comment type="caution">
    <text evidence="9">Lacks conserved residue(s) required for the propagation of feature annotation.</text>
</comment>
<dbReference type="GO" id="GO:0015095">
    <property type="term" value="F:magnesium ion transmembrane transporter activity"/>
    <property type="evidence" value="ECO:0007669"/>
    <property type="project" value="UniProtKB-UniRule"/>
</dbReference>
<comment type="subcellular location">
    <subcellularLocation>
        <location evidence="9">Cell membrane</location>
        <topology evidence="9">Multi-pass membrane protein</topology>
    </subcellularLocation>
    <subcellularLocation>
        <location evidence="1">Membrane</location>
        <topology evidence="1">Multi-pass membrane protein</topology>
    </subcellularLocation>
</comment>
<dbReference type="Gene3D" id="1.10.357.20">
    <property type="entry name" value="SLC41 divalent cation transporters, integral membrane domain"/>
    <property type="match status" value="1"/>
</dbReference>
<keyword evidence="9" id="KW-1003">Cell membrane</keyword>
<dbReference type="Pfam" id="PF03448">
    <property type="entry name" value="MgtE_N"/>
    <property type="match status" value="1"/>
</dbReference>
<dbReference type="RefSeq" id="WP_123217152.1">
    <property type="nucleotide sequence ID" value="NZ_RJTM01000109.1"/>
</dbReference>
<comment type="subunit">
    <text evidence="9">Homodimer.</text>
</comment>
<keyword evidence="3 9" id="KW-0813">Transport</keyword>
<keyword evidence="9" id="KW-0479">Metal-binding</keyword>
<proteinExistence type="inferred from homology"/>
<dbReference type="PANTHER" id="PTHR43773">
    <property type="entry name" value="MAGNESIUM TRANSPORTER MGTE"/>
    <property type="match status" value="1"/>
</dbReference>
<dbReference type="SUPFAM" id="SSF54631">
    <property type="entry name" value="CBS-domain pair"/>
    <property type="match status" value="1"/>
</dbReference>
<comment type="similarity">
    <text evidence="2 9">Belongs to the SLC41A transporter family.</text>
</comment>
<dbReference type="Pfam" id="PF01769">
    <property type="entry name" value="MgtE"/>
    <property type="match status" value="1"/>
</dbReference>
<keyword evidence="4 9" id="KW-0812">Transmembrane</keyword>
<dbReference type="EMBL" id="RJTM01000109">
    <property type="protein sequence ID" value="RNL82779.1"/>
    <property type="molecule type" value="Genomic_DNA"/>
</dbReference>
<dbReference type="SUPFAM" id="SSF161093">
    <property type="entry name" value="MgtE membrane domain-like"/>
    <property type="match status" value="1"/>
</dbReference>
<comment type="function">
    <text evidence="9">Acts as a magnesium transporter.</text>
</comment>
<dbReference type="GO" id="GO:0005886">
    <property type="term" value="C:plasma membrane"/>
    <property type="evidence" value="ECO:0007669"/>
    <property type="project" value="UniProtKB-SubCell"/>
</dbReference>
<name>A0A3N0E4T3_SINP1</name>
<feature type="transmembrane region" description="Helical" evidence="9">
    <location>
        <begin position="286"/>
        <end position="306"/>
    </location>
</feature>
<feature type="transmembrane region" description="Helical" evidence="9">
    <location>
        <begin position="362"/>
        <end position="383"/>
    </location>
</feature>
<keyword evidence="5 9" id="KW-0460">Magnesium</keyword>
<evidence type="ECO:0000256" key="4">
    <source>
        <dbReference type="ARBA" id="ARBA00022692"/>
    </source>
</evidence>
<keyword evidence="6 9" id="KW-1133">Transmembrane helix</keyword>
<dbReference type="InterPro" id="IPR006667">
    <property type="entry name" value="SLC41_membr_dom"/>
</dbReference>
<evidence type="ECO:0000256" key="8">
    <source>
        <dbReference type="PROSITE-ProRule" id="PRU00703"/>
    </source>
</evidence>
<dbReference type="InterPro" id="IPR036739">
    <property type="entry name" value="SLC41_membr_dom_sf"/>
</dbReference>
<keyword evidence="12" id="KW-1185">Reference proteome</keyword>
<dbReference type="AlphaFoldDB" id="A0A3N0E4T3"/>
<dbReference type="OrthoDB" id="9790355at2"/>
<dbReference type="PROSITE" id="PS51371">
    <property type="entry name" value="CBS"/>
    <property type="match status" value="2"/>
</dbReference>
<dbReference type="InterPro" id="IPR006669">
    <property type="entry name" value="MgtE_transporter"/>
</dbReference>
<protein>
    <recommendedName>
        <fullName evidence="9">Magnesium transporter MgtE</fullName>
    </recommendedName>
</protein>
<dbReference type="SMART" id="SM00116">
    <property type="entry name" value="CBS"/>
    <property type="match status" value="2"/>
</dbReference>
<evidence type="ECO:0000256" key="7">
    <source>
        <dbReference type="ARBA" id="ARBA00023136"/>
    </source>
</evidence>
<dbReference type="Gene3D" id="3.10.580.10">
    <property type="entry name" value="CBS-domain"/>
    <property type="match status" value="1"/>
</dbReference>
<dbReference type="PANTHER" id="PTHR43773:SF1">
    <property type="entry name" value="MAGNESIUM TRANSPORTER MGTE"/>
    <property type="match status" value="1"/>
</dbReference>
<comment type="caution">
    <text evidence="11">The sequence shown here is derived from an EMBL/GenBank/DDBJ whole genome shotgun (WGS) entry which is preliminary data.</text>
</comment>
<evidence type="ECO:0000259" key="10">
    <source>
        <dbReference type="PROSITE" id="PS51371"/>
    </source>
</evidence>
<evidence type="ECO:0000313" key="12">
    <source>
        <dbReference type="Proteomes" id="UP000267469"/>
    </source>
</evidence>
<gene>
    <name evidence="11" type="primary">mgtE</name>
    <name evidence="11" type="ORF">ED312_16670</name>
</gene>
<dbReference type="SUPFAM" id="SSF158791">
    <property type="entry name" value="MgtE N-terminal domain-like"/>
    <property type="match status" value="1"/>
</dbReference>
<dbReference type="GO" id="GO:0046872">
    <property type="term" value="F:metal ion binding"/>
    <property type="evidence" value="ECO:0007669"/>
    <property type="project" value="UniProtKB-KW"/>
</dbReference>
<reference evidence="11 12" key="1">
    <citation type="submission" date="2018-10" db="EMBL/GenBank/DDBJ databases">
        <title>Sinomicrobium pectinilyticum sp. nov., a pectinase-producing bacterium isolated from alkaline and saline soil, and emended description of the genus Sinomicrobium.</title>
        <authorList>
            <person name="Cheng B."/>
            <person name="Li C."/>
            <person name="Lai Q."/>
            <person name="Du M."/>
            <person name="Shao Z."/>
            <person name="Xu P."/>
            <person name="Yang C."/>
        </authorList>
    </citation>
    <scope>NUCLEOTIDE SEQUENCE [LARGE SCALE GENOMIC DNA]</scope>
    <source>
        <strain evidence="11 12">5DNS001</strain>
    </source>
</reference>
<keyword evidence="8" id="KW-0129">CBS domain</keyword>
<feature type="domain" description="CBS" evidence="10">
    <location>
        <begin position="136"/>
        <end position="197"/>
    </location>
</feature>
<dbReference type="NCBIfam" id="TIGR00400">
    <property type="entry name" value="mgtE"/>
    <property type="match status" value="1"/>
</dbReference>